<evidence type="ECO:0000313" key="4">
    <source>
        <dbReference type="Proteomes" id="UP000238937"/>
    </source>
</evidence>
<feature type="region of interest" description="Disordered" evidence="2">
    <location>
        <begin position="178"/>
        <end position="206"/>
    </location>
</feature>
<feature type="compositionally biased region" description="Polar residues" evidence="2">
    <location>
        <begin position="7"/>
        <end position="17"/>
    </location>
</feature>
<name>A0A2T1F9X9_9CYAN</name>
<accession>A0A2T1F9X9</accession>
<keyword evidence="1" id="KW-0175">Coiled coil</keyword>
<evidence type="ECO:0000256" key="2">
    <source>
        <dbReference type="SAM" id="MobiDB-lite"/>
    </source>
</evidence>
<sequence length="356" mass="39395">MTPAEQPHNSSSANPDNNRAKTDQAIETIYTTVEAQPDRTDWLTVVSNLRQINRHLVEEIARLEQALASAKQTLHTHKEANQSHEITILQQQDELRTAHDRVGALFQQLETSHQIGQRQQTLIETLSQQLEIVQTVVPQIEAEHEELRQQYDLQSQKLIKTERVAIELHRRLKLLQAHGASQSTPAGTSTQPQSDPIDPTPFSGELSGEIATYKSTVDRSTPLRTDISTAKIDPAPPAAPLAAPKIEMPDWTPSAPNRAKNTILPPPQPSSPGGWREAIRQDREIHPHRDLYQPVPAPVAAATSLSTETSDKESTAFNDLKIAESSPNWPAPTVNRGSVAKAAKIDLPKFPKRAEN</sequence>
<dbReference type="EMBL" id="PVWO01000611">
    <property type="protein sequence ID" value="PSB41815.1"/>
    <property type="molecule type" value="Genomic_DNA"/>
</dbReference>
<feature type="compositionally biased region" description="Polar residues" evidence="2">
    <location>
        <begin position="179"/>
        <end position="194"/>
    </location>
</feature>
<protein>
    <submittedName>
        <fullName evidence="3">Uncharacterized protein</fullName>
    </submittedName>
</protein>
<gene>
    <name evidence="3" type="ORF">C7B77_27140</name>
</gene>
<dbReference type="AlphaFoldDB" id="A0A2T1F9X9"/>
<feature type="coiled-coil region" evidence="1">
    <location>
        <begin position="130"/>
        <end position="157"/>
    </location>
</feature>
<evidence type="ECO:0000313" key="3">
    <source>
        <dbReference type="EMBL" id="PSB41815.1"/>
    </source>
</evidence>
<organism evidence="3 4">
    <name type="scientific">Chamaesiphon polymorphus CCALA 037</name>
    <dbReference type="NCBI Taxonomy" id="2107692"/>
    <lineage>
        <taxon>Bacteria</taxon>
        <taxon>Bacillati</taxon>
        <taxon>Cyanobacteriota</taxon>
        <taxon>Cyanophyceae</taxon>
        <taxon>Gomontiellales</taxon>
        <taxon>Chamaesiphonaceae</taxon>
        <taxon>Chamaesiphon</taxon>
    </lineage>
</organism>
<keyword evidence="4" id="KW-1185">Reference proteome</keyword>
<reference evidence="3 4" key="1">
    <citation type="submission" date="2018-03" db="EMBL/GenBank/DDBJ databases">
        <title>The ancient ancestry and fast evolution of plastids.</title>
        <authorList>
            <person name="Moore K.R."/>
            <person name="Magnabosco C."/>
            <person name="Momper L."/>
            <person name="Gold D.A."/>
            <person name="Bosak T."/>
            <person name="Fournier G.P."/>
        </authorList>
    </citation>
    <scope>NUCLEOTIDE SEQUENCE [LARGE SCALE GENOMIC DNA]</scope>
    <source>
        <strain evidence="3 4">CCALA 037</strain>
    </source>
</reference>
<dbReference type="OrthoDB" id="419021at2"/>
<feature type="coiled-coil region" evidence="1">
    <location>
        <begin position="46"/>
        <end position="80"/>
    </location>
</feature>
<feature type="region of interest" description="Disordered" evidence="2">
    <location>
        <begin position="227"/>
        <end position="275"/>
    </location>
</feature>
<comment type="caution">
    <text evidence="3">The sequence shown here is derived from an EMBL/GenBank/DDBJ whole genome shotgun (WGS) entry which is preliminary data.</text>
</comment>
<feature type="region of interest" description="Disordered" evidence="2">
    <location>
        <begin position="300"/>
        <end position="337"/>
    </location>
</feature>
<evidence type="ECO:0000256" key="1">
    <source>
        <dbReference type="SAM" id="Coils"/>
    </source>
</evidence>
<proteinExistence type="predicted"/>
<feature type="region of interest" description="Disordered" evidence="2">
    <location>
        <begin position="1"/>
        <end position="23"/>
    </location>
</feature>
<dbReference type="Proteomes" id="UP000238937">
    <property type="component" value="Unassembled WGS sequence"/>
</dbReference>